<dbReference type="Pfam" id="PF17170">
    <property type="entry name" value="DUF5128"/>
    <property type="match status" value="1"/>
</dbReference>
<dbReference type="PROSITE" id="PS51257">
    <property type="entry name" value="PROKAR_LIPOPROTEIN"/>
    <property type="match status" value="1"/>
</dbReference>
<dbReference type="Proteomes" id="UP000823771">
    <property type="component" value="Unassembled WGS sequence"/>
</dbReference>
<evidence type="ECO:0000313" key="3">
    <source>
        <dbReference type="Proteomes" id="UP000823771"/>
    </source>
</evidence>
<feature type="chain" id="PRO_5038855444" evidence="1">
    <location>
        <begin position="19"/>
        <end position="392"/>
    </location>
</feature>
<evidence type="ECO:0000313" key="2">
    <source>
        <dbReference type="EMBL" id="MBO8478296.1"/>
    </source>
</evidence>
<accession>A0A9D9IU68</accession>
<evidence type="ECO:0000256" key="1">
    <source>
        <dbReference type="SAM" id="SignalP"/>
    </source>
</evidence>
<name>A0A9D9IU68_9BACT</name>
<keyword evidence="1" id="KW-0732">Signal</keyword>
<dbReference type="EMBL" id="JADILZ010000044">
    <property type="protein sequence ID" value="MBO8478296.1"/>
    <property type="molecule type" value="Genomic_DNA"/>
</dbReference>
<feature type="signal peptide" evidence="1">
    <location>
        <begin position="1"/>
        <end position="18"/>
    </location>
</feature>
<dbReference type="AlphaFoldDB" id="A0A9D9IU68"/>
<organism evidence="2 3">
    <name type="scientific">Candidatus Cryptobacteroides excrementipullorum</name>
    <dbReference type="NCBI Taxonomy" id="2840761"/>
    <lineage>
        <taxon>Bacteria</taxon>
        <taxon>Pseudomonadati</taxon>
        <taxon>Bacteroidota</taxon>
        <taxon>Bacteroidia</taxon>
        <taxon>Bacteroidales</taxon>
        <taxon>Candidatus Cryptobacteroides</taxon>
    </lineage>
</organism>
<dbReference type="SUPFAM" id="SSF75011">
    <property type="entry name" value="3-carboxy-cis,cis-mucoante lactonizing enzyme"/>
    <property type="match status" value="1"/>
</dbReference>
<gene>
    <name evidence="2" type="ORF">IAB80_05365</name>
</gene>
<sequence length="392" mass="43780">MPMKYHLMAFLAVLFVLASCGRKDIAGDIAFLDIESAINSRQFCDIDPDTLFEVVGLTAIQTSDTAFVVGPSIFGYKDGVIYCSDRYEHIWAIRESDGAILAHHNKIGNGPGEYLSLGNAVLDSERDMILVSDIKKNKILAYTLDGKFLPGHSKDSLGGVAVLPDGNMAGITQLDFSPSSNIVSARDSWYDIYDKDWNMLREGSVMKNKKKSRMIPYCFPRTSPDGTCYFLPFRNDTLYRVTTDADVPVAVFRTGRYATSDESYANIPKNDSPSIFSIQNFVIGKYAFCSFRLSNGGDVYEQVWDLSTSELVSNRYSKDSRSFFDINVSGKPVQFDWWHTVNGEIFCLLGYSEAVRFFPDMKEDDNPVILHLRYTGPELQPSGNPDGPLSGE</sequence>
<comment type="caution">
    <text evidence="2">The sequence shown here is derived from an EMBL/GenBank/DDBJ whole genome shotgun (WGS) entry which is preliminary data.</text>
</comment>
<proteinExistence type="predicted"/>
<reference evidence="2" key="2">
    <citation type="journal article" date="2021" name="PeerJ">
        <title>Extensive microbial diversity within the chicken gut microbiome revealed by metagenomics and culture.</title>
        <authorList>
            <person name="Gilroy R."/>
            <person name="Ravi A."/>
            <person name="Getino M."/>
            <person name="Pursley I."/>
            <person name="Horton D.L."/>
            <person name="Alikhan N.F."/>
            <person name="Baker D."/>
            <person name="Gharbi K."/>
            <person name="Hall N."/>
            <person name="Watson M."/>
            <person name="Adriaenssens E.M."/>
            <person name="Foster-Nyarko E."/>
            <person name="Jarju S."/>
            <person name="Secka A."/>
            <person name="Antonio M."/>
            <person name="Oren A."/>
            <person name="Chaudhuri R.R."/>
            <person name="La Ragione R."/>
            <person name="Hildebrand F."/>
            <person name="Pallen M.J."/>
        </authorList>
    </citation>
    <scope>NUCLEOTIDE SEQUENCE</scope>
    <source>
        <strain evidence="2">2478</strain>
    </source>
</reference>
<protein>
    <submittedName>
        <fullName evidence="2">6-bladed beta-propeller</fullName>
    </submittedName>
</protein>
<reference evidence="2" key="1">
    <citation type="submission" date="2020-10" db="EMBL/GenBank/DDBJ databases">
        <authorList>
            <person name="Gilroy R."/>
        </authorList>
    </citation>
    <scope>NUCLEOTIDE SEQUENCE</scope>
    <source>
        <strain evidence="2">2478</strain>
    </source>
</reference>